<dbReference type="KEGG" id="das:Daes_0451"/>
<reference evidence="2" key="1">
    <citation type="submission" date="2010-12" db="EMBL/GenBank/DDBJ databases">
        <title>Complete sequence of Desulfovibrio aespoeensis Aspo-2.</title>
        <authorList>
            <consortium name="US DOE Joint Genome Institute"/>
            <person name="Lucas S."/>
            <person name="Copeland A."/>
            <person name="Lapidus A."/>
            <person name="Cheng J.-F."/>
            <person name="Goodwin L."/>
            <person name="Pitluck S."/>
            <person name="Chertkov O."/>
            <person name="Misra M."/>
            <person name="Detter J.C."/>
            <person name="Han C."/>
            <person name="Tapia R."/>
            <person name="Land M."/>
            <person name="Hauser L."/>
            <person name="Kyrpides N."/>
            <person name="Ivanova N."/>
            <person name="Ovchinnikova G."/>
            <person name="Pedersen K."/>
            <person name="Jagevall S."/>
            <person name="Hazen T."/>
            <person name="Woyke T."/>
        </authorList>
    </citation>
    <scope>NUCLEOTIDE SEQUENCE [LARGE SCALE GENOMIC DNA]</scope>
    <source>
        <strain evidence="2">ATCC 700646 / DSM 10631 / Aspo-2</strain>
    </source>
</reference>
<dbReference type="STRING" id="643562.Daes_0451"/>
<dbReference type="OrthoDB" id="6312934at2"/>
<evidence type="ECO:0000313" key="2">
    <source>
        <dbReference type="Proteomes" id="UP000002191"/>
    </source>
</evidence>
<organism evidence="1 2">
    <name type="scientific">Pseudodesulfovibrio aespoeensis (strain ATCC 700646 / DSM 10631 / Aspo-2)</name>
    <name type="common">Desulfovibrio aespoeensis</name>
    <dbReference type="NCBI Taxonomy" id="643562"/>
    <lineage>
        <taxon>Bacteria</taxon>
        <taxon>Pseudomonadati</taxon>
        <taxon>Thermodesulfobacteriota</taxon>
        <taxon>Desulfovibrionia</taxon>
        <taxon>Desulfovibrionales</taxon>
        <taxon>Desulfovibrionaceae</taxon>
    </lineage>
</organism>
<name>E6VXL5_PSEA9</name>
<reference evidence="1 2" key="2">
    <citation type="journal article" date="2014" name="Genome Announc.">
        <title>Complete Genome Sequence of the Subsurface, Mesophilic Sulfate-Reducing Bacterium Desulfovibrio aespoeensis Aspo-2.</title>
        <authorList>
            <person name="Pedersen K."/>
            <person name="Bengtsson A."/>
            <person name="Edlund J."/>
            <person name="Rabe L."/>
            <person name="Hazen T."/>
            <person name="Chakraborty R."/>
            <person name="Goodwin L."/>
            <person name="Shapiro N."/>
        </authorList>
    </citation>
    <scope>NUCLEOTIDE SEQUENCE [LARGE SCALE GENOMIC DNA]</scope>
    <source>
        <strain evidence="2">ATCC 700646 / DSM 10631 / Aspo-2</strain>
    </source>
</reference>
<accession>E6VXL5</accession>
<dbReference type="RefSeq" id="WP_013513410.1">
    <property type="nucleotide sequence ID" value="NC_014844.1"/>
</dbReference>
<dbReference type="AlphaFoldDB" id="E6VXL5"/>
<gene>
    <name evidence="1" type="ordered locus">Daes_0451</name>
</gene>
<dbReference type="Pfam" id="PF05926">
    <property type="entry name" value="Phage_GPL"/>
    <property type="match status" value="1"/>
</dbReference>
<evidence type="ECO:0000313" key="1">
    <source>
        <dbReference type="EMBL" id="ADU61473.1"/>
    </source>
</evidence>
<dbReference type="InterPro" id="IPR009225">
    <property type="entry name" value="Phage_head_completion_GpL"/>
</dbReference>
<dbReference type="Proteomes" id="UP000002191">
    <property type="component" value="Chromosome"/>
</dbReference>
<sequence>MSFSGNDTQTSPTVVSNAPWWPSLSVADFQTRYRLPREYAESVLVDGLQIGMIWANMALASWQAKQDAAGHESLSVVPCVEIGGEPSLVISYRRAVMSYAKAYLMQQFPTINRREAANNEARESEATEDKFREYASQALAQVLGVPSIAVELI</sequence>
<protein>
    <submittedName>
        <fullName evidence="1">Head completion protein</fullName>
    </submittedName>
</protein>
<keyword evidence="2" id="KW-1185">Reference proteome</keyword>
<proteinExistence type="predicted"/>
<dbReference type="EMBL" id="CP002431">
    <property type="protein sequence ID" value="ADU61473.1"/>
    <property type="molecule type" value="Genomic_DNA"/>
</dbReference>
<dbReference type="HOGENOM" id="CLU_109291_0_1_7"/>
<dbReference type="eggNOG" id="ENOG503181I">
    <property type="taxonomic scope" value="Bacteria"/>
</dbReference>